<dbReference type="SMART" id="SM00636">
    <property type="entry name" value="Glyco_18"/>
    <property type="match status" value="1"/>
</dbReference>
<evidence type="ECO:0000256" key="4">
    <source>
        <dbReference type="ARBA" id="ARBA00012729"/>
    </source>
</evidence>
<keyword evidence="5" id="KW-0964">Secreted</keyword>
<dbReference type="STRING" id="2282107.A0A286UHB3"/>
<comment type="similarity">
    <text evidence="3">Belongs to the glycosyl hydrolase 18 family. Chitinase class V subfamily.</text>
</comment>
<reference evidence="14 15" key="1">
    <citation type="journal article" date="2017" name="Mol. Ecol.">
        <title>Comparative and population genomic landscape of Phellinus noxius: A hypervariable fungus causing root rot in trees.</title>
        <authorList>
            <person name="Chung C.L."/>
            <person name="Lee T.J."/>
            <person name="Akiba M."/>
            <person name="Lee H.H."/>
            <person name="Kuo T.H."/>
            <person name="Liu D."/>
            <person name="Ke H.M."/>
            <person name="Yokoi T."/>
            <person name="Roa M.B."/>
            <person name="Lu M.J."/>
            <person name="Chang Y.Y."/>
            <person name="Ann P.J."/>
            <person name="Tsai J.N."/>
            <person name="Chen C.Y."/>
            <person name="Tzean S.S."/>
            <person name="Ota Y."/>
            <person name="Hattori T."/>
            <person name="Sahashi N."/>
            <person name="Liou R.F."/>
            <person name="Kikuchi T."/>
            <person name="Tsai I.J."/>
        </authorList>
    </citation>
    <scope>NUCLEOTIDE SEQUENCE [LARGE SCALE GENOMIC DNA]</scope>
    <source>
        <strain evidence="14 15">FFPRI411160</strain>
    </source>
</reference>
<feature type="compositionally biased region" description="Pro residues" evidence="12">
    <location>
        <begin position="18"/>
        <end position="30"/>
    </location>
</feature>
<evidence type="ECO:0000256" key="5">
    <source>
        <dbReference type="ARBA" id="ARBA00022525"/>
    </source>
</evidence>
<keyword evidence="8" id="KW-0119">Carbohydrate metabolism</keyword>
<dbReference type="InParanoid" id="A0A286UHB3"/>
<feature type="compositionally biased region" description="Polar residues" evidence="12">
    <location>
        <begin position="53"/>
        <end position="73"/>
    </location>
</feature>
<dbReference type="EC" id="3.2.1.14" evidence="4"/>
<comment type="catalytic activity">
    <reaction evidence="1">
        <text>Random endo-hydrolysis of N-acetyl-beta-D-glucosaminide (1-&gt;4)-beta-linkages in chitin and chitodextrins.</text>
        <dbReference type="EC" id="3.2.1.14"/>
    </reaction>
</comment>
<dbReference type="PANTHER" id="PTHR11177">
    <property type="entry name" value="CHITINASE"/>
    <property type="match status" value="1"/>
</dbReference>
<dbReference type="GO" id="GO:0008061">
    <property type="term" value="F:chitin binding"/>
    <property type="evidence" value="ECO:0007669"/>
    <property type="project" value="InterPro"/>
</dbReference>
<dbReference type="GO" id="GO:0006032">
    <property type="term" value="P:chitin catabolic process"/>
    <property type="evidence" value="ECO:0007669"/>
    <property type="project" value="UniProtKB-KW"/>
</dbReference>
<dbReference type="Pfam" id="PF00704">
    <property type="entry name" value="Glyco_hydro_18"/>
    <property type="match status" value="1"/>
</dbReference>
<dbReference type="PANTHER" id="PTHR11177:SF317">
    <property type="entry name" value="CHITINASE 12-RELATED"/>
    <property type="match status" value="1"/>
</dbReference>
<keyword evidence="15" id="KW-1185">Reference proteome</keyword>
<name>A0A286UHB3_9AGAM</name>
<dbReference type="PROSITE" id="PS01095">
    <property type="entry name" value="GH18_1"/>
    <property type="match status" value="1"/>
</dbReference>
<dbReference type="InterPro" id="IPR001579">
    <property type="entry name" value="Glyco_hydro_18_chit_AS"/>
</dbReference>
<evidence type="ECO:0000256" key="10">
    <source>
        <dbReference type="ARBA" id="ARBA00023326"/>
    </source>
</evidence>
<dbReference type="FunFam" id="3.10.50.10:FF:000005">
    <property type="entry name" value="Endochitinase B1"/>
    <property type="match status" value="1"/>
</dbReference>
<dbReference type="Proteomes" id="UP000217199">
    <property type="component" value="Unassembled WGS sequence"/>
</dbReference>
<proteinExistence type="inferred from homology"/>
<evidence type="ECO:0000256" key="12">
    <source>
        <dbReference type="SAM" id="MobiDB-lite"/>
    </source>
</evidence>
<evidence type="ECO:0000256" key="1">
    <source>
        <dbReference type="ARBA" id="ARBA00000822"/>
    </source>
</evidence>
<sequence>MPGRRAEYELVPSTDDPNTPPSSEKPPPAPRSRRSKLILLAPSNLPQDDSKEGQTPTSTSFSEKPTQQPSEGNQGDEETMPSGKYSVGYFVNWGIYGRKFPPQKIPAEDLTHILYAFADVRPDNGVVHITDVWADKDIHYPGDSWSESGNNVYGNFKALYKLKQQHRHLKTLLSIGGWTYSPHFHPVVVSEVHRRNFVNSAVRILEDFGLDGLDIDYEYPSNAYQARGYITLLKELREALDLHAQNTGRNHKFLLTIAAPCGPDNYKKLHAGDMDKYLDFWNLMAYDYSGSWDSVSNHQANVFGGPISTEEAVNWYISQGVPRHKLVIGIPLYGRSFMNTDGPGSSYSGLGAGSWEKGVYDYRALPLPGAFVLQDDKILASWTYDYQKREMVSFDSEQVGRWKGEWIRNEGLGGSMFWELSGDKNGDREGMEGGEGKVPQPGRSLVKVVKEAMGELDTSENWLKYDQSVFENMRKGMP</sequence>
<evidence type="ECO:0000256" key="8">
    <source>
        <dbReference type="ARBA" id="ARBA00023277"/>
    </source>
</evidence>
<comment type="subcellular location">
    <subcellularLocation>
        <location evidence="2">Secreted</location>
    </subcellularLocation>
</comment>
<keyword evidence="9 11" id="KW-0326">Glycosidase</keyword>
<accession>A0A286UHB3</accession>
<feature type="domain" description="GH18" evidence="13">
    <location>
        <begin position="84"/>
        <end position="456"/>
    </location>
</feature>
<dbReference type="PROSITE" id="PS51910">
    <property type="entry name" value="GH18_2"/>
    <property type="match status" value="1"/>
</dbReference>
<evidence type="ECO:0000256" key="9">
    <source>
        <dbReference type="ARBA" id="ARBA00023295"/>
    </source>
</evidence>
<keyword evidence="7" id="KW-0146">Chitin degradation</keyword>
<dbReference type="FunFam" id="3.20.20.80:FF:000075">
    <property type="entry name" value="Sporulation-specific chitinase"/>
    <property type="match status" value="1"/>
</dbReference>
<evidence type="ECO:0000256" key="11">
    <source>
        <dbReference type="RuleBase" id="RU000489"/>
    </source>
</evidence>
<dbReference type="AlphaFoldDB" id="A0A286UHB3"/>
<evidence type="ECO:0000313" key="15">
    <source>
        <dbReference type="Proteomes" id="UP000217199"/>
    </source>
</evidence>
<organism evidence="14 15">
    <name type="scientific">Pyrrhoderma noxium</name>
    <dbReference type="NCBI Taxonomy" id="2282107"/>
    <lineage>
        <taxon>Eukaryota</taxon>
        <taxon>Fungi</taxon>
        <taxon>Dikarya</taxon>
        <taxon>Basidiomycota</taxon>
        <taxon>Agaricomycotina</taxon>
        <taxon>Agaricomycetes</taxon>
        <taxon>Hymenochaetales</taxon>
        <taxon>Hymenochaetaceae</taxon>
        <taxon>Pyrrhoderma</taxon>
    </lineage>
</organism>
<gene>
    <name evidence="14" type="ORF">PNOK_0569800</name>
</gene>
<dbReference type="SUPFAM" id="SSF51445">
    <property type="entry name" value="(Trans)glycosidases"/>
    <property type="match status" value="1"/>
</dbReference>
<dbReference type="GO" id="GO:0008843">
    <property type="term" value="F:endochitinase activity"/>
    <property type="evidence" value="ECO:0007669"/>
    <property type="project" value="UniProtKB-EC"/>
</dbReference>
<keyword evidence="6 11" id="KW-0378">Hydrolase</keyword>
<evidence type="ECO:0000259" key="13">
    <source>
        <dbReference type="PROSITE" id="PS51910"/>
    </source>
</evidence>
<keyword evidence="10" id="KW-0624">Polysaccharide degradation</keyword>
<dbReference type="SUPFAM" id="SSF54556">
    <property type="entry name" value="Chitinase insertion domain"/>
    <property type="match status" value="1"/>
</dbReference>
<dbReference type="OrthoDB" id="76388at2759"/>
<dbReference type="CDD" id="cd06548">
    <property type="entry name" value="GH18_chitinase"/>
    <property type="match status" value="1"/>
</dbReference>
<dbReference type="EMBL" id="NBII01000005">
    <property type="protein sequence ID" value="PAV18855.1"/>
    <property type="molecule type" value="Genomic_DNA"/>
</dbReference>
<dbReference type="InterPro" id="IPR011583">
    <property type="entry name" value="Chitinase_II/V-like_cat"/>
</dbReference>
<feature type="region of interest" description="Disordered" evidence="12">
    <location>
        <begin position="1"/>
        <end position="81"/>
    </location>
</feature>
<dbReference type="InterPro" id="IPR017853">
    <property type="entry name" value="GH"/>
</dbReference>
<dbReference type="Gene3D" id="3.10.50.10">
    <property type="match status" value="1"/>
</dbReference>
<evidence type="ECO:0000256" key="2">
    <source>
        <dbReference type="ARBA" id="ARBA00004613"/>
    </source>
</evidence>
<evidence type="ECO:0000256" key="6">
    <source>
        <dbReference type="ARBA" id="ARBA00022801"/>
    </source>
</evidence>
<dbReference type="InterPro" id="IPR001223">
    <property type="entry name" value="Glyco_hydro18_cat"/>
</dbReference>
<comment type="caution">
    <text evidence="14">The sequence shown here is derived from an EMBL/GenBank/DDBJ whole genome shotgun (WGS) entry which is preliminary data.</text>
</comment>
<evidence type="ECO:0000256" key="3">
    <source>
        <dbReference type="ARBA" id="ARBA00008682"/>
    </source>
</evidence>
<dbReference type="GO" id="GO:0000272">
    <property type="term" value="P:polysaccharide catabolic process"/>
    <property type="evidence" value="ECO:0007669"/>
    <property type="project" value="UniProtKB-KW"/>
</dbReference>
<protein>
    <recommendedName>
        <fullName evidence="4">chitinase</fullName>
        <ecNumber evidence="4">3.2.1.14</ecNumber>
    </recommendedName>
</protein>
<dbReference type="InterPro" id="IPR029070">
    <property type="entry name" value="Chitinase_insertion_sf"/>
</dbReference>
<dbReference type="Gene3D" id="3.20.20.80">
    <property type="entry name" value="Glycosidases"/>
    <property type="match status" value="1"/>
</dbReference>
<evidence type="ECO:0000256" key="7">
    <source>
        <dbReference type="ARBA" id="ARBA00023024"/>
    </source>
</evidence>
<dbReference type="GO" id="GO:0005576">
    <property type="term" value="C:extracellular region"/>
    <property type="evidence" value="ECO:0007669"/>
    <property type="project" value="UniProtKB-SubCell"/>
</dbReference>
<dbReference type="InterPro" id="IPR050314">
    <property type="entry name" value="Glycosyl_Hydrlase_18"/>
</dbReference>
<evidence type="ECO:0000313" key="14">
    <source>
        <dbReference type="EMBL" id="PAV18855.1"/>
    </source>
</evidence>